<sequence length="355" mass="34464">MHILAFQGAKKGNFLMHANKAFAALLGGVSIIALSSGSAFAQTVTVDGVTPGPLITDASGNLTGGATGLTFNGAAPVSASPADGTETLTTTSVAVDGSEAKATQTAITTTYVGGVANPVTSTTTNTATVSGSGFEATTQVNDGINPITTTGSVAITGAGVAATGIASISTVSGDISTTSGNISTTTGTVSGQTVTAGTGGITSTGLATLSGGATITGGTTTDTLAVSGASSFGGNSDYNGNRITNLGGPIAAGDATNKAYVDFNDALLNDRIKDVRDGVAIALAIQTPDLVAGEKFGVSVNFGTYDGSNAIGIGLQGVLGKNLFGAGERIAATGGVGFSTERDNVAGRAGLQFTW</sequence>
<dbReference type="GO" id="GO:0009279">
    <property type="term" value="C:cell outer membrane"/>
    <property type="evidence" value="ECO:0007669"/>
    <property type="project" value="UniProtKB-SubCell"/>
</dbReference>
<dbReference type="EMBL" id="JAEMUK010000080">
    <property type="protein sequence ID" value="MBJ7544730.1"/>
    <property type="molecule type" value="Genomic_DNA"/>
</dbReference>
<name>A0A8I1GIY7_9HYPH</name>
<keyword evidence="5 8" id="KW-0732">Signal</keyword>
<evidence type="ECO:0000256" key="3">
    <source>
        <dbReference type="ARBA" id="ARBA00022452"/>
    </source>
</evidence>
<accession>A0A8I1GIY7</accession>
<evidence type="ECO:0000256" key="5">
    <source>
        <dbReference type="ARBA" id="ARBA00022729"/>
    </source>
</evidence>
<proteinExistence type="predicted"/>
<evidence type="ECO:0000313" key="10">
    <source>
        <dbReference type="EMBL" id="MBJ7544730.1"/>
    </source>
</evidence>
<evidence type="ECO:0000313" key="11">
    <source>
        <dbReference type="Proteomes" id="UP000623250"/>
    </source>
</evidence>
<dbReference type="InterPro" id="IPR005594">
    <property type="entry name" value="YadA_C"/>
</dbReference>
<feature type="chain" id="PRO_5034980354" evidence="8">
    <location>
        <begin position="42"/>
        <end position="355"/>
    </location>
</feature>
<evidence type="ECO:0000256" key="7">
    <source>
        <dbReference type="ARBA" id="ARBA00023237"/>
    </source>
</evidence>
<protein>
    <submittedName>
        <fullName evidence="10">YadA-like family protein</fullName>
    </submittedName>
</protein>
<evidence type="ECO:0000256" key="4">
    <source>
        <dbReference type="ARBA" id="ARBA00022692"/>
    </source>
</evidence>
<keyword evidence="3" id="KW-1134">Transmembrane beta strand</keyword>
<keyword evidence="11" id="KW-1185">Reference proteome</keyword>
<comment type="subcellular location">
    <subcellularLocation>
        <location evidence="2">Cell outer membrane</location>
    </subcellularLocation>
    <subcellularLocation>
        <location evidence="1">Cell surface</location>
    </subcellularLocation>
</comment>
<dbReference type="SUPFAM" id="SSF54523">
    <property type="entry name" value="Pili subunits"/>
    <property type="match status" value="1"/>
</dbReference>
<dbReference type="AlphaFoldDB" id="A0A8I1GIY7"/>
<evidence type="ECO:0000256" key="8">
    <source>
        <dbReference type="SAM" id="SignalP"/>
    </source>
</evidence>
<keyword evidence="7" id="KW-0998">Cell outer membrane</keyword>
<gene>
    <name evidence="10" type="ORF">JDN41_14340</name>
</gene>
<feature type="domain" description="Trimeric autotransporter adhesin YadA-like C-terminal membrane anchor" evidence="9">
    <location>
        <begin position="288"/>
        <end position="355"/>
    </location>
</feature>
<keyword evidence="4" id="KW-0812">Transmembrane</keyword>
<keyword evidence="6" id="KW-0472">Membrane</keyword>
<feature type="signal peptide" evidence="8">
    <location>
        <begin position="1"/>
        <end position="41"/>
    </location>
</feature>
<evidence type="ECO:0000256" key="1">
    <source>
        <dbReference type="ARBA" id="ARBA00004241"/>
    </source>
</evidence>
<dbReference type="InterPro" id="IPR045584">
    <property type="entry name" value="Pilin-like"/>
</dbReference>
<dbReference type="RefSeq" id="WP_199502511.1">
    <property type="nucleotide sequence ID" value="NZ_JAEMUK010000080.1"/>
</dbReference>
<dbReference type="GO" id="GO:0009986">
    <property type="term" value="C:cell surface"/>
    <property type="evidence" value="ECO:0007669"/>
    <property type="project" value="UniProtKB-SubCell"/>
</dbReference>
<reference evidence="10 11" key="1">
    <citation type="submission" date="2020-12" db="EMBL/GenBank/DDBJ databases">
        <title>Revised draft genomes of Rhodomicrobium vannielii ATCC 17100 and Rhodomicrobium udaipurense JA643.</title>
        <authorList>
            <person name="Conners E.M."/>
            <person name="Davenport E.J."/>
            <person name="Bose A."/>
        </authorList>
    </citation>
    <scope>NUCLEOTIDE SEQUENCE [LARGE SCALE GENOMIC DNA]</scope>
    <source>
        <strain evidence="10 11">JA643</strain>
    </source>
</reference>
<evidence type="ECO:0000259" key="9">
    <source>
        <dbReference type="Pfam" id="PF03895"/>
    </source>
</evidence>
<evidence type="ECO:0000256" key="6">
    <source>
        <dbReference type="ARBA" id="ARBA00023136"/>
    </source>
</evidence>
<dbReference type="Gene3D" id="3.30.1300.30">
    <property type="entry name" value="GSPII I/J protein-like"/>
    <property type="match status" value="1"/>
</dbReference>
<organism evidence="10 11">
    <name type="scientific">Rhodomicrobium udaipurense</name>
    <dbReference type="NCBI Taxonomy" id="1202716"/>
    <lineage>
        <taxon>Bacteria</taxon>
        <taxon>Pseudomonadati</taxon>
        <taxon>Pseudomonadota</taxon>
        <taxon>Alphaproteobacteria</taxon>
        <taxon>Hyphomicrobiales</taxon>
        <taxon>Hyphomicrobiaceae</taxon>
        <taxon>Rhodomicrobium</taxon>
    </lineage>
</organism>
<dbReference type="Pfam" id="PF03895">
    <property type="entry name" value="YadA_anchor"/>
    <property type="match status" value="1"/>
</dbReference>
<comment type="caution">
    <text evidence="10">The sequence shown here is derived from an EMBL/GenBank/DDBJ whole genome shotgun (WGS) entry which is preliminary data.</text>
</comment>
<dbReference type="Proteomes" id="UP000623250">
    <property type="component" value="Unassembled WGS sequence"/>
</dbReference>
<evidence type="ECO:0000256" key="2">
    <source>
        <dbReference type="ARBA" id="ARBA00004442"/>
    </source>
</evidence>